<name>A0A1H4IE69_9PSEU</name>
<dbReference type="RefSeq" id="WP_208613187.1">
    <property type="nucleotide sequence ID" value="NZ_FNSO01000002.1"/>
</dbReference>
<reference evidence="2" key="1">
    <citation type="submission" date="2016-10" db="EMBL/GenBank/DDBJ databases">
        <authorList>
            <person name="Varghese N."/>
            <person name="Submissions S."/>
        </authorList>
    </citation>
    <scope>NUCLEOTIDE SEQUENCE [LARGE SCALE GENOMIC DNA]</scope>
    <source>
        <strain evidence="2">DSM 44544</strain>
    </source>
</reference>
<organism evidence="1 2">
    <name type="scientific">Amycolatopsis tolypomycina</name>
    <dbReference type="NCBI Taxonomy" id="208445"/>
    <lineage>
        <taxon>Bacteria</taxon>
        <taxon>Bacillati</taxon>
        <taxon>Actinomycetota</taxon>
        <taxon>Actinomycetes</taxon>
        <taxon>Pseudonocardiales</taxon>
        <taxon>Pseudonocardiaceae</taxon>
        <taxon>Amycolatopsis</taxon>
    </lineage>
</organism>
<accession>A0A1H4IE69</accession>
<sequence>METLDARTLAERYIALWVEPDEQVRRAEIRALWAADGAHVLLTRRNWSRRRPGSASTG</sequence>
<evidence type="ECO:0008006" key="3">
    <source>
        <dbReference type="Google" id="ProtNLM"/>
    </source>
</evidence>
<dbReference type="STRING" id="208445.SAMN04489727_0369"/>
<dbReference type="AlphaFoldDB" id="A0A1H4IE69"/>
<gene>
    <name evidence="1" type="ORF">SAMN04489727_0369</name>
</gene>
<protein>
    <recommendedName>
        <fullName evidence="3">SnoaL-like domain-containing protein</fullName>
    </recommendedName>
</protein>
<dbReference type="Proteomes" id="UP000199622">
    <property type="component" value="Unassembled WGS sequence"/>
</dbReference>
<evidence type="ECO:0000313" key="1">
    <source>
        <dbReference type="EMBL" id="SEB31986.1"/>
    </source>
</evidence>
<proteinExistence type="predicted"/>
<evidence type="ECO:0000313" key="2">
    <source>
        <dbReference type="Proteomes" id="UP000199622"/>
    </source>
</evidence>
<keyword evidence="2" id="KW-1185">Reference proteome</keyword>
<dbReference type="EMBL" id="FNSO01000002">
    <property type="protein sequence ID" value="SEB31986.1"/>
    <property type="molecule type" value="Genomic_DNA"/>
</dbReference>
<dbReference type="Gene3D" id="3.10.450.50">
    <property type="match status" value="1"/>
</dbReference>